<feature type="transmembrane region" description="Helical" evidence="6">
    <location>
        <begin position="182"/>
        <end position="207"/>
    </location>
</feature>
<name>A0A2U2B526_9BACT</name>
<evidence type="ECO:0000256" key="2">
    <source>
        <dbReference type="ARBA" id="ARBA00022475"/>
    </source>
</evidence>
<feature type="transmembrane region" description="Helical" evidence="6">
    <location>
        <begin position="83"/>
        <end position="101"/>
    </location>
</feature>
<evidence type="ECO:0000256" key="6">
    <source>
        <dbReference type="SAM" id="Phobius"/>
    </source>
</evidence>
<accession>A0A2U2B526</accession>
<dbReference type="PANTHER" id="PTHR40277:SF1">
    <property type="entry name" value="BLL5419 PROTEIN"/>
    <property type="match status" value="1"/>
</dbReference>
<evidence type="ECO:0000256" key="4">
    <source>
        <dbReference type="ARBA" id="ARBA00022989"/>
    </source>
</evidence>
<keyword evidence="2" id="KW-1003">Cell membrane</keyword>
<keyword evidence="8" id="KW-1185">Reference proteome</keyword>
<evidence type="ECO:0000256" key="1">
    <source>
        <dbReference type="ARBA" id="ARBA00004651"/>
    </source>
</evidence>
<evidence type="ECO:0000256" key="5">
    <source>
        <dbReference type="ARBA" id="ARBA00023136"/>
    </source>
</evidence>
<feature type="transmembrane region" description="Helical" evidence="6">
    <location>
        <begin position="156"/>
        <end position="176"/>
    </location>
</feature>
<feature type="transmembrane region" description="Helical" evidence="6">
    <location>
        <begin position="12"/>
        <end position="28"/>
    </location>
</feature>
<keyword evidence="4 6" id="KW-1133">Transmembrane helix</keyword>
<proteinExistence type="predicted"/>
<dbReference type="AlphaFoldDB" id="A0A2U2B526"/>
<dbReference type="EMBL" id="QEWP01000018">
    <property type="protein sequence ID" value="PWD98170.1"/>
    <property type="molecule type" value="Genomic_DNA"/>
</dbReference>
<feature type="transmembrane region" description="Helical" evidence="6">
    <location>
        <begin position="261"/>
        <end position="283"/>
    </location>
</feature>
<dbReference type="OrthoDB" id="1123508at2"/>
<dbReference type="Pfam" id="PF03706">
    <property type="entry name" value="LPG_synthase_TM"/>
    <property type="match status" value="1"/>
</dbReference>
<reference evidence="7 8" key="1">
    <citation type="submission" date="2018-05" db="EMBL/GenBank/DDBJ databases">
        <title>Marinilabilia rubrum sp. nov., isolated from saltern sediment.</title>
        <authorList>
            <person name="Zhang R."/>
        </authorList>
    </citation>
    <scope>NUCLEOTIDE SEQUENCE [LARGE SCALE GENOMIC DNA]</scope>
    <source>
        <strain evidence="7 8">WTE16</strain>
    </source>
</reference>
<gene>
    <name evidence="7" type="ORF">DDZ16_16895</name>
</gene>
<evidence type="ECO:0000313" key="8">
    <source>
        <dbReference type="Proteomes" id="UP000244956"/>
    </source>
</evidence>
<sequence>MLAIKNYGRHLKLITKILVSGVAIYFIASKMDLSIVLKELTAIHPFFLITAVTLYMLSQIISSHRLNTLFKALPLQIPFLSNVKLYWVGMFYNFFLPGGVGGDGYKVVFLRRHFSNPVKNILSAIISDRVSGLMIIGCFVLGLSYFVPQHLPLQEWFFLLIPLSLLGFYFFLKIINHQLNQAFWQVSGLSLLIQGIQVVAVICLLFAIDVDIAQYGTEYLLLFFLSTIASAVPITLGGIGAREMVFFSGSLYMGTDPGQALALSILFYLTTLISSLPGLYFVVKPNAIQIKDQSFISETASIERHRA</sequence>
<keyword evidence="3 6" id="KW-0812">Transmembrane</keyword>
<comment type="subcellular location">
    <subcellularLocation>
        <location evidence="1">Cell membrane</location>
        <topology evidence="1">Multi-pass membrane protein</topology>
    </subcellularLocation>
</comment>
<feature type="transmembrane region" description="Helical" evidence="6">
    <location>
        <begin position="121"/>
        <end position="147"/>
    </location>
</feature>
<comment type="caution">
    <text evidence="7">The sequence shown here is derived from an EMBL/GenBank/DDBJ whole genome shotgun (WGS) entry which is preliminary data.</text>
</comment>
<evidence type="ECO:0000313" key="7">
    <source>
        <dbReference type="EMBL" id="PWD98170.1"/>
    </source>
</evidence>
<feature type="transmembrane region" description="Helical" evidence="6">
    <location>
        <begin position="219"/>
        <end position="241"/>
    </location>
</feature>
<dbReference type="RefSeq" id="WP_109265664.1">
    <property type="nucleotide sequence ID" value="NZ_QEWP01000018.1"/>
</dbReference>
<dbReference type="InterPro" id="IPR022791">
    <property type="entry name" value="L-PG_synthase/AglD"/>
</dbReference>
<organism evidence="7 8">
    <name type="scientific">Marinilabilia rubra</name>
    <dbReference type="NCBI Taxonomy" id="2162893"/>
    <lineage>
        <taxon>Bacteria</taxon>
        <taxon>Pseudomonadati</taxon>
        <taxon>Bacteroidota</taxon>
        <taxon>Bacteroidia</taxon>
        <taxon>Marinilabiliales</taxon>
        <taxon>Marinilabiliaceae</taxon>
        <taxon>Marinilabilia</taxon>
    </lineage>
</organism>
<dbReference type="PANTHER" id="PTHR40277">
    <property type="entry name" value="BLL5419 PROTEIN"/>
    <property type="match status" value="1"/>
</dbReference>
<protein>
    <submittedName>
        <fullName evidence="7">Lysylphosphatidylglycerol synthetase family protein</fullName>
    </submittedName>
</protein>
<keyword evidence="5 6" id="KW-0472">Membrane</keyword>
<dbReference type="GO" id="GO:0005886">
    <property type="term" value="C:plasma membrane"/>
    <property type="evidence" value="ECO:0007669"/>
    <property type="project" value="UniProtKB-SubCell"/>
</dbReference>
<evidence type="ECO:0000256" key="3">
    <source>
        <dbReference type="ARBA" id="ARBA00022692"/>
    </source>
</evidence>
<dbReference type="Proteomes" id="UP000244956">
    <property type="component" value="Unassembled WGS sequence"/>
</dbReference>
<feature type="transmembrane region" description="Helical" evidence="6">
    <location>
        <begin position="40"/>
        <end position="62"/>
    </location>
</feature>